<feature type="domain" description="Multidrug resistance protein MdtA-like C-terminal permuted SH3" evidence="6">
    <location>
        <begin position="423"/>
        <end position="473"/>
    </location>
</feature>
<feature type="compositionally biased region" description="Acidic residues" evidence="4">
    <location>
        <begin position="518"/>
        <end position="533"/>
    </location>
</feature>
<evidence type="ECO:0000313" key="9">
    <source>
        <dbReference type="Proteomes" id="UP000239388"/>
    </source>
</evidence>
<dbReference type="Proteomes" id="UP000239388">
    <property type="component" value="Unassembled WGS sequence"/>
</dbReference>
<dbReference type="InterPro" id="IPR050465">
    <property type="entry name" value="UPF0194_transport"/>
</dbReference>
<feature type="domain" description="YknX-like beta-barrel" evidence="7">
    <location>
        <begin position="333"/>
        <end position="412"/>
    </location>
</feature>
<dbReference type="Pfam" id="PF25967">
    <property type="entry name" value="RND-MFP_C"/>
    <property type="match status" value="1"/>
</dbReference>
<evidence type="ECO:0000259" key="7">
    <source>
        <dbReference type="Pfam" id="PF25990"/>
    </source>
</evidence>
<proteinExistence type="predicted"/>
<feature type="transmembrane region" description="Helical" evidence="5">
    <location>
        <begin position="35"/>
        <end position="53"/>
    </location>
</feature>
<dbReference type="Gene3D" id="2.40.420.20">
    <property type="match status" value="1"/>
</dbReference>
<evidence type="ECO:0000256" key="2">
    <source>
        <dbReference type="ARBA" id="ARBA00023054"/>
    </source>
</evidence>
<accession>A0A2S8FFA2</accession>
<evidence type="ECO:0000256" key="5">
    <source>
        <dbReference type="SAM" id="Phobius"/>
    </source>
</evidence>
<dbReference type="EMBL" id="PUIB01000020">
    <property type="protein sequence ID" value="PQO30822.1"/>
    <property type="molecule type" value="Genomic_DNA"/>
</dbReference>
<sequence>MYACDTPYEHTMTGYNTVHSLGVSANARRGSTTRMVVASLAIVSVIVGAAFYWNGPSAKGVVASNELFHTLERSAYLHDVVERGQVESAVNVEVKSEVRSYRTTNSFEILWAIEEGAPVKKGDLLVRLDSSALEEEHTLQQLDVTQSIASLSKAENELAAANIAMDEYVLGTFVEELNEIESEITLAEENVRRAEEYLLYSGRLAAKGYVTSLQLQGDQFALKKAKIELEKAQTKRRVLEEYTKEKKIKELDSAIKVAEADLEAAKEKLGLENKMLQFFDEQIAACEIRAPQNGQVVYANVSSGRDSSDFVLEPGAKVRERQTLVRLPDYEAMQIVCDVNESRISLIDKGMQATIKLDAYENLELMGEVIRVNEYPTPGHWMSSSVKKYGVTVKVTNPTMQIKPGMTAQVSIHVESSPDELQAPVQAIYEHDGAHFCFIRDASGQVQARAVEIGSNNSRFVVITDGLQPGDQVAMNPRNFVGDVDLPAAISPAEKIAARFEEVTSRSKTTAAMTSSSDEGEEEQVADKSDDEAVSSAETDLKVTTDDALPAKKLRKQPSEDQVADAATTAAATQENSVQPERQRPAGGGQ</sequence>
<evidence type="ECO:0000313" key="8">
    <source>
        <dbReference type="EMBL" id="PQO30822.1"/>
    </source>
</evidence>
<keyword evidence="5" id="KW-1133">Transmembrane helix</keyword>
<evidence type="ECO:0000256" key="1">
    <source>
        <dbReference type="ARBA" id="ARBA00004196"/>
    </source>
</evidence>
<protein>
    <submittedName>
        <fullName evidence="8">Efflux transporter periplasmic adaptor subunit</fullName>
    </submittedName>
</protein>
<keyword evidence="5" id="KW-0472">Membrane</keyword>
<comment type="subcellular location">
    <subcellularLocation>
        <location evidence="1">Cell envelope</location>
    </subcellularLocation>
</comment>
<feature type="compositionally biased region" description="Low complexity" evidence="4">
    <location>
        <begin position="564"/>
        <end position="573"/>
    </location>
</feature>
<dbReference type="AlphaFoldDB" id="A0A2S8FFA2"/>
<evidence type="ECO:0000259" key="6">
    <source>
        <dbReference type="Pfam" id="PF25967"/>
    </source>
</evidence>
<name>A0A2S8FFA2_9BACT</name>
<gene>
    <name evidence="8" type="ORF">C5Y98_20725</name>
</gene>
<keyword evidence="5" id="KW-0812">Transmembrane</keyword>
<feature type="compositionally biased region" description="Polar residues" evidence="4">
    <location>
        <begin position="506"/>
        <end position="517"/>
    </location>
</feature>
<dbReference type="Gene3D" id="2.40.30.170">
    <property type="match status" value="1"/>
</dbReference>
<feature type="region of interest" description="Disordered" evidence="4">
    <location>
        <begin position="502"/>
        <end position="590"/>
    </location>
</feature>
<evidence type="ECO:0000256" key="3">
    <source>
        <dbReference type="SAM" id="Coils"/>
    </source>
</evidence>
<dbReference type="PANTHER" id="PTHR32347">
    <property type="entry name" value="EFFLUX SYSTEM COMPONENT YKNX-RELATED"/>
    <property type="match status" value="1"/>
</dbReference>
<dbReference type="PANTHER" id="PTHR32347:SF23">
    <property type="entry name" value="BLL5650 PROTEIN"/>
    <property type="match status" value="1"/>
</dbReference>
<dbReference type="GO" id="GO:0030313">
    <property type="term" value="C:cell envelope"/>
    <property type="evidence" value="ECO:0007669"/>
    <property type="project" value="UniProtKB-SubCell"/>
</dbReference>
<keyword evidence="2 3" id="KW-0175">Coiled coil</keyword>
<organism evidence="8 9">
    <name type="scientific">Blastopirellula marina</name>
    <dbReference type="NCBI Taxonomy" id="124"/>
    <lineage>
        <taxon>Bacteria</taxon>
        <taxon>Pseudomonadati</taxon>
        <taxon>Planctomycetota</taxon>
        <taxon>Planctomycetia</taxon>
        <taxon>Pirellulales</taxon>
        <taxon>Pirellulaceae</taxon>
        <taxon>Blastopirellula</taxon>
    </lineage>
</organism>
<dbReference type="Pfam" id="PF25990">
    <property type="entry name" value="Beta-barrel_YknX"/>
    <property type="match status" value="1"/>
</dbReference>
<feature type="coiled-coil region" evidence="3">
    <location>
        <begin position="170"/>
        <end position="197"/>
    </location>
</feature>
<feature type="coiled-coil region" evidence="3">
    <location>
        <begin position="222"/>
        <end position="275"/>
    </location>
</feature>
<reference evidence="8 9" key="1">
    <citation type="submission" date="2018-02" db="EMBL/GenBank/DDBJ databases">
        <title>Comparative genomes isolates from brazilian mangrove.</title>
        <authorList>
            <person name="Araujo J.E."/>
            <person name="Taketani R.G."/>
            <person name="Silva M.C.P."/>
            <person name="Loureco M.V."/>
            <person name="Andreote F.D."/>
        </authorList>
    </citation>
    <scope>NUCLEOTIDE SEQUENCE [LARGE SCALE GENOMIC DNA]</scope>
    <source>
        <strain evidence="8 9">NAP PRIS-MGV</strain>
    </source>
</reference>
<comment type="caution">
    <text evidence="8">The sequence shown here is derived from an EMBL/GenBank/DDBJ whole genome shotgun (WGS) entry which is preliminary data.</text>
</comment>
<dbReference type="InterPro" id="IPR058636">
    <property type="entry name" value="Beta-barrel_YknX"/>
</dbReference>
<evidence type="ECO:0000256" key="4">
    <source>
        <dbReference type="SAM" id="MobiDB-lite"/>
    </source>
</evidence>
<dbReference type="InterPro" id="IPR058627">
    <property type="entry name" value="MdtA-like_C"/>
</dbReference>